<evidence type="ECO:0008006" key="4">
    <source>
        <dbReference type="Google" id="ProtNLM"/>
    </source>
</evidence>
<proteinExistence type="predicted"/>
<protein>
    <recommendedName>
        <fullName evidence="4">Lipoprotein</fullName>
    </recommendedName>
</protein>
<evidence type="ECO:0000313" key="3">
    <source>
        <dbReference type="Proteomes" id="UP000196005"/>
    </source>
</evidence>
<dbReference type="KEGG" id="suls:Sdiek1_0383"/>
<organism evidence="2 3">
    <name type="scientific">Sulfurospirillum diekertiae</name>
    <dbReference type="NCBI Taxonomy" id="1854492"/>
    <lineage>
        <taxon>Bacteria</taxon>
        <taxon>Pseudomonadati</taxon>
        <taxon>Campylobacterota</taxon>
        <taxon>Epsilonproteobacteria</taxon>
        <taxon>Campylobacterales</taxon>
        <taxon>Sulfurospirillaceae</taxon>
        <taxon>Sulfurospirillum</taxon>
    </lineage>
</organism>
<sequence length="313" mass="35725">MVMKRTHILLSSIMTVVFLSGCATTPSQPNPSSLQQATSLKEYIALKRGGETINYNVIAEREHQSIIEYRTYDEAVNVADARDIMEVLDDAKGYCESIKGKSVYGDKAIQALNARPTLLSLDYVSYKSAIREQGLGKYEGFYQCLSPNDGFSIVSMKDNVELQQRAILGNKRDLKETYSRFYLIQHDKAQSLGLKTWLKGSKYAQISTKYTSFEDLLDLEKNSSVFPWRYERITGAQKYCTYHGGEFFVSNALTQFKPITMDEYLFMRLETMNPTTINIFMNQETFTCKNSANPAQSFTLIHTDKQLEYKKGE</sequence>
<evidence type="ECO:0000256" key="1">
    <source>
        <dbReference type="SAM" id="SignalP"/>
    </source>
</evidence>
<feature type="signal peptide" evidence="1">
    <location>
        <begin position="1"/>
        <end position="23"/>
    </location>
</feature>
<keyword evidence="1" id="KW-0732">Signal</keyword>
<dbReference type="EMBL" id="CP021416">
    <property type="protein sequence ID" value="ARU47565.1"/>
    <property type="molecule type" value="Genomic_DNA"/>
</dbReference>
<keyword evidence="3" id="KW-1185">Reference proteome</keyword>
<gene>
    <name evidence="2" type="ORF">Sdiek1_0383</name>
</gene>
<reference evidence="3" key="1">
    <citation type="submission" date="2017-05" db="EMBL/GenBank/DDBJ databases">
        <title>Dechlorination kinetics govern the competition between two new strains of the genus Sulfurospirillum.</title>
        <authorList>
            <person name="Buttet G.F."/>
            <person name="Murray A.M."/>
            <person name="Goris T."/>
            <person name="Burion M."/>
            <person name="Lin B."/>
            <person name="Rolle M."/>
            <person name="Maillard J."/>
        </authorList>
    </citation>
    <scope>NUCLEOTIDE SEQUENCE [LARGE SCALE GENOMIC DNA]</scope>
    <source>
        <strain evidence="3">SL2-1</strain>
    </source>
</reference>
<accession>A0A1Y0HJP4</accession>
<feature type="chain" id="PRO_5012553168" description="Lipoprotein" evidence="1">
    <location>
        <begin position="24"/>
        <end position="313"/>
    </location>
</feature>
<dbReference type="Proteomes" id="UP000196005">
    <property type="component" value="Chromosome"/>
</dbReference>
<dbReference type="AlphaFoldDB" id="A0A1Y0HJP4"/>
<dbReference type="PROSITE" id="PS51257">
    <property type="entry name" value="PROKAR_LIPOPROTEIN"/>
    <property type="match status" value="1"/>
</dbReference>
<evidence type="ECO:0000313" key="2">
    <source>
        <dbReference type="EMBL" id="ARU47565.1"/>
    </source>
</evidence>
<name>A0A1Y0HJP4_9BACT</name>